<evidence type="ECO:0000313" key="3">
    <source>
        <dbReference type="Proteomes" id="UP001055125"/>
    </source>
</evidence>
<proteinExistence type="predicted"/>
<reference evidence="2" key="2">
    <citation type="submission" date="2021-08" db="EMBL/GenBank/DDBJ databases">
        <authorList>
            <person name="Tani A."/>
            <person name="Ola A."/>
            <person name="Ogura Y."/>
            <person name="Katsura K."/>
            <person name="Hayashi T."/>
        </authorList>
    </citation>
    <scope>NUCLEOTIDE SEQUENCE</scope>
    <source>
        <strain evidence="2">DSM 19015</strain>
    </source>
</reference>
<evidence type="ECO:0000313" key="2">
    <source>
        <dbReference type="EMBL" id="GJD94995.1"/>
    </source>
</evidence>
<organism evidence="2 3">
    <name type="scientific">Methylobacterium iners</name>
    <dbReference type="NCBI Taxonomy" id="418707"/>
    <lineage>
        <taxon>Bacteria</taxon>
        <taxon>Pseudomonadati</taxon>
        <taxon>Pseudomonadota</taxon>
        <taxon>Alphaproteobacteria</taxon>
        <taxon>Hyphomicrobiales</taxon>
        <taxon>Methylobacteriaceae</taxon>
        <taxon>Methylobacterium</taxon>
    </lineage>
</organism>
<name>A0ABQ4RZQ1_9HYPH</name>
<dbReference type="RefSeq" id="WP_238244151.1">
    <property type="nucleotide sequence ID" value="NZ_BPQP01000032.1"/>
</dbReference>
<keyword evidence="3" id="KW-1185">Reference proteome</keyword>
<gene>
    <name evidence="2" type="ORF">OCOJLMKI_2203</name>
</gene>
<evidence type="ECO:0000256" key="1">
    <source>
        <dbReference type="SAM" id="MobiDB-lite"/>
    </source>
</evidence>
<reference evidence="2" key="1">
    <citation type="journal article" date="2021" name="Front. Microbiol.">
        <title>Comprehensive Comparative Genomics and Phenotyping of Methylobacterium Species.</title>
        <authorList>
            <person name="Alessa O."/>
            <person name="Ogura Y."/>
            <person name="Fujitani Y."/>
            <person name="Takami H."/>
            <person name="Hayashi T."/>
            <person name="Sahin N."/>
            <person name="Tani A."/>
        </authorList>
    </citation>
    <scope>NUCLEOTIDE SEQUENCE</scope>
    <source>
        <strain evidence="2">DSM 19015</strain>
    </source>
</reference>
<accession>A0ABQ4RZQ1</accession>
<dbReference type="EMBL" id="BPQP01000032">
    <property type="protein sequence ID" value="GJD94995.1"/>
    <property type="molecule type" value="Genomic_DNA"/>
</dbReference>
<dbReference type="Proteomes" id="UP001055125">
    <property type="component" value="Unassembled WGS sequence"/>
</dbReference>
<feature type="region of interest" description="Disordered" evidence="1">
    <location>
        <begin position="188"/>
        <end position="209"/>
    </location>
</feature>
<sequence length="277" mass="28856">MTDKVVEVKDAGTKAAPSPEALLKEAVAGARKEPAATAAVAKSRLLTLKNHPQARSLGLALGALTLGAIIGASAMSATAPRAGHTAAFVAQLSQGLEAGRLDAARLSTEIGRVGEGVLGLREENDAARQADKARIAALTDRLARLEQTLVAKIGSLAERQEQLAREQGAKVAALGTQIERQAQAPAAIAPQASRPAPAEPVQTGAIPDAKPKPAAIETWAVREVYDGIAVLEDRKRRLVEVGIGDTVPGAGRVETIERRGRAWTVVTKQGLITPQAW</sequence>
<protein>
    <submittedName>
        <fullName evidence="2">Uncharacterized protein</fullName>
    </submittedName>
</protein>
<comment type="caution">
    <text evidence="2">The sequence shown here is derived from an EMBL/GenBank/DDBJ whole genome shotgun (WGS) entry which is preliminary data.</text>
</comment>